<evidence type="ECO:0000313" key="1">
    <source>
        <dbReference type="EnsemblMetazoa" id="Aqu2.1.40486_001"/>
    </source>
</evidence>
<name>A0A1X7VJF7_AMPQE</name>
<dbReference type="InParanoid" id="A0A1X7VJF7"/>
<dbReference type="AlphaFoldDB" id="A0A1X7VJF7"/>
<sequence>MFMKLVDFIETSVIEKGGAKWRRKERGGTREMLKIGLIRPEDNRWSLLHYKDHLLQERARIQRIREQEEASVREQ</sequence>
<protein>
    <submittedName>
        <fullName evidence="1">Uncharacterized protein</fullName>
    </submittedName>
</protein>
<dbReference type="EnsemblMetazoa" id="Aqu2.1.40486_001">
    <property type="protein sequence ID" value="Aqu2.1.40486_001"/>
    <property type="gene ID" value="Aqu2.1.40486"/>
</dbReference>
<accession>A0A1X7VJF7</accession>
<organism evidence="1">
    <name type="scientific">Amphimedon queenslandica</name>
    <name type="common">Sponge</name>
    <dbReference type="NCBI Taxonomy" id="400682"/>
    <lineage>
        <taxon>Eukaryota</taxon>
        <taxon>Metazoa</taxon>
        <taxon>Porifera</taxon>
        <taxon>Demospongiae</taxon>
        <taxon>Heteroscleromorpha</taxon>
        <taxon>Haplosclerida</taxon>
        <taxon>Niphatidae</taxon>
        <taxon>Amphimedon</taxon>
    </lineage>
</organism>
<reference evidence="1" key="1">
    <citation type="submission" date="2017-05" db="UniProtKB">
        <authorList>
            <consortium name="EnsemblMetazoa"/>
        </authorList>
    </citation>
    <scope>IDENTIFICATION</scope>
</reference>
<proteinExistence type="predicted"/>